<accession>A0A067M8C9</accession>
<evidence type="ECO:0000313" key="1">
    <source>
        <dbReference type="EMBL" id="KDQ12043.1"/>
    </source>
</evidence>
<dbReference type="InterPro" id="IPR036047">
    <property type="entry name" value="F-box-like_dom_sf"/>
</dbReference>
<gene>
    <name evidence="1" type="ORF">BOTBODRAFT_189521</name>
</gene>
<dbReference type="Proteomes" id="UP000027195">
    <property type="component" value="Unassembled WGS sequence"/>
</dbReference>
<dbReference type="PANTHER" id="PTHR38926:SF5">
    <property type="entry name" value="F-BOX AND LEUCINE-RICH REPEAT PROTEIN 6"/>
    <property type="match status" value="1"/>
</dbReference>
<dbReference type="SUPFAM" id="SSF52047">
    <property type="entry name" value="RNI-like"/>
    <property type="match status" value="1"/>
</dbReference>
<proteinExistence type="predicted"/>
<reference evidence="2" key="1">
    <citation type="journal article" date="2014" name="Proc. Natl. Acad. Sci. U.S.A.">
        <title>Extensive sampling of basidiomycete genomes demonstrates inadequacy of the white-rot/brown-rot paradigm for wood decay fungi.</title>
        <authorList>
            <person name="Riley R."/>
            <person name="Salamov A.A."/>
            <person name="Brown D.W."/>
            <person name="Nagy L.G."/>
            <person name="Floudas D."/>
            <person name="Held B.W."/>
            <person name="Levasseur A."/>
            <person name="Lombard V."/>
            <person name="Morin E."/>
            <person name="Otillar R."/>
            <person name="Lindquist E.A."/>
            <person name="Sun H."/>
            <person name="LaButti K.M."/>
            <person name="Schmutz J."/>
            <person name="Jabbour D."/>
            <person name="Luo H."/>
            <person name="Baker S.E."/>
            <person name="Pisabarro A.G."/>
            <person name="Walton J.D."/>
            <person name="Blanchette R.A."/>
            <person name="Henrissat B."/>
            <person name="Martin F."/>
            <person name="Cullen D."/>
            <person name="Hibbett D.S."/>
            <person name="Grigoriev I.V."/>
        </authorList>
    </citation>
    <scope>NUCLEOTIDE SEQUENCE [LARGE SCALE GENOMIC DNA]</scope>
    <source>
        <strain evidence="2">FD-172 SS1</strain>
    </source>
</reference>
<organism evidence="1 2">
    <name type="scientific">Botryobasidium botryosum (strain FD-172 SS1)</name>
    <dbReference type="NCBI Taxonomy" id="930990"/>
    <lineage>
        <taxon>Eukaryota</taxon>
        <taxon>Fungi</taxon>
        <taxon>Dikarya</taxon>
        <taxon>Basidiomycota</taxon>
        <taxon>Agaricomycotina</taxon>
        <taxon>Agaricomycetes</taxon>
        <taxon>Cantharellales</taxon>
        <taxon>Botryobasidiaceae</taxon>
        <taxon>Botryobasidium</taxon>
    </lineage>
</organism>
<dbReference type="OrthoDB" id="3028178at2759"/>
<dbReference type="AlphaFoldDB" id="A0A067M8C9"/>
<name>A0A067M8C9_BOTB1</name>
<dbReference type="HOGENOM" id="CLU_024199_1_2_1"/>
<dbReference type="InterPro" id="IPR032675">
    <property type="entry name" value="LRR_dom_sf"/>
</dbReference>
<dbReference type="InParanoid" id="A0A067M8C9"/>
<dbReference type="Gene3D" id="3.80.10.10">
    <property type="entry name" value="Ribonuclease Inhibitor"/>
    <property type="match status" value="1"/>
</dbReference>
<evidence type="ECO:0000313" key="2">
    <source>
        <dbReference type="Proteomes" id="UP000027195"/>
    </source>
</evidence>
<dbReference type="EMBL" id="KL198053">
    <property type="protein sequence ID" value="KDQ12043.1"/>
    <property type="molecule type" value="Genomic_DNA"/>
</dbReference>
<keyword evidence="2" id="KW-1185">Reference proteome</keyword>
<dbReference type="Gene3D" id="1.20.1280.50">
    <property type="match status" value="1"/>
</dbReference>
<dbReference type="SUPFAM" id="SSF81383">
    <property type="entry name" value="F-box domain"/>
    <property type="match status" value="1"/>
</dbReference>
<protein>
    <submittedName>
        <fullName evidence="1">Uncharacterized protein</fullName>
    </submittedName>
</protein>
<sequence>MDAIALNLVPRLIRELYERSLAEDADINRESIWKPPIYDLNTHFHLPNTAGVDAIEHMDKELGLVTMTCKYAARALLSYTETMPTMMKRRRNHHLPIYRLSDEVLAMIFQFAVESSSNRARPLTKKAPFNVSHVSYRWREAATTTPRLWRKYDASAVNARIADIILDRSKGAPLHIELARCDPASVSDDEDPEDPRARFSVPLDHVDAAYNKGARDFPDFIRPLLPHADRWEEVILEGINGILWEHLCFPAPSLKRLQIKAANDAFGNPPTHIFGGSTPLLRDLRLRTRGPPLASLIYAGLTTLMLDFIIYDAAVQDFLNVLAGCPRLQRLKLKDLGFDPPGDSSPPCIDIHLPYLEEVVIYALAEDAISDLLSSITASPTVRVAMEDSGMDAIFRSSLFSSNVSPICWAHFKRHYSVALDAGDFQHGCRIDLASMPPRRVTSDFPRDLPVQSLGSLAFEGYVLDHTPFSKFLADFPSIISITLSDSTCPLVDALVVTPSSNLCPLLKELRLQRVAIVKETLLEFARSRTAGNKHTRNDTHLTRLVFSNCPGLDLSTTLELRSLSLQVRVLPPGSQIEEIRFSCAQD</sequence>
<dbReference type="STRING" id="930990.A0A067M8C9"/>
<dbReference type="PANTHER" id="PTHR38926">
    <property type="entry name" value="F-BOX DOMAIN CONTAINING PROTEIN, EXPRESSED"/>
    <property type="match status" value="1"/>
</dbReference>